<sequence>MKLKSLVTVIAVLFAFSFCNAGCGNDNEAVPQNNENESTNNNSTSKMRITIGTAVFTATMYNNPSTAALKAMLPLTIDMTEMNGNEKYYDFPSPLPANASVGGEIKAGDLTLYGNNVLVLFYKSFKTSYSYTKLGYIDNPAGLPAALGNGNVVLKFENN</sequence>
<name>A0ABP7XLD4_9FLAO</name>
<dbReference type="RefSeq" id="WP_229350923.1">
    <property type="nucleotide sequence ID" value="NZ_BAABAO010000003.1"/>
</dbReference>
<feature type="chain" id="PRO_5045434987" description="Cyclophilin-like domain-containing protein" evidence="1">
    <location>
        <begin position="22"/>
        <end position="159"/>
    </location>
</feature>
<reference evidence="4" key="1">
    <citation type="journal article" date="2019" name="Int. J. Syst. Evol. Microbiol.">
        <title>The Global Catalogue of Microorganisms (GCM) 10K type strain sequencing project: providing services to taxonomists for standard genome sequencing and annotation.</title>
        <authorList>
            <consortium name="The Broad Institute Genomics Platform"/>
            <consortium name="The Broad Institute Genome Sequencing Center for Infectious Disease"/>
            <person name="Wu L."/>
            <person name="Ma J."/>
        </authorList>
    </citation>
    <scope>NUCLEOTIDE SEQUENCE [LARGE SCALE GENOMIC DNA]</scope>
    <source>
        <strain evidence="4">JCM 17386</strain>
    </source>
</reference>
<feature type="signal peptide" evidence="1">
    <location>
        <begin position="1"/>
        <end position="21"/>
    </location>
</feature>
<accession>A0ABP7XLD4</accession>
<dbReference type="SUPFAM" id="SSF50891">
    <property type="entry name" value="Cyclophilin-like"/>
    <property type="match status" value="1"/>
</dbReference>
<evidence type="ECO:0000313" key="4">
    <source>
        <dbReference type="Proteomes" id="UP001501333"/>
    </source>
</evidence>
<dbReference type="InterPro" id="IPR029000">
    <property type="entry name" value="Cyclophilin-like_dom_sf"/>
</dbReference>
<dbReference type="Proteomes" id="UP001501333">
    <property type="component" value="Unassembled WGS sequence"/>
</dbReference>
<dbReference type="EMBL" id="BAABAO010000003">
    <property type="protein sequence ID" value="GAA4121338.1"/>
    <property type="molecule type" value="Genomic_DNA"/>
</dbReference>
<evidence type="ECO:0000256" key="1">
    <source>
        <dbReference type="SAM" id="SignalP"/>
    </source>
</evidence>
<keyword evidence="4" id="KW-1185">Reference proteome</keyword>
<protein>
    <recommendedName>
        <fullName evidence="2">Cyclophilin-like domain-containing protein</fullName>
    </recommendedName>
</protein>
<dbReference type="InterPro" id="IPR041183">
    <property type="entry name" value="Cyclophilin-like"/>
</dbReference>
<evidence type="ECO:0000313" key="3">
    <source>
        <dbReference type="EMBL" id="GAA4121338.1"/>
    </source>
</evidence>
<dbReference type="Gene3D" id="2.40.100.20">
    <property type="match status" value="1"/>
</dbReference>
<gene>
    <name evidence="3" type="ORF">GCM10022250_02800</name>
</gene>
<organism evidence="3 4">
    <name type="scientific">Flavobacterium chungbukense</name>
    <dbReference type="NCBI Taxonomy" id="877464"/>
    <lineage>
        <taxon>Bacteria</taxon>
        <taxon>Pseudomonadati</taxon>
        <taxon>Bacteroidota</taxon>
        <taxon>Flavobacteriia</taxon>
        <taxon>Flavobacteriales</taxon>
        <taxon>Flavobacteriaceae</taxon>
        <taxon>Flavobacterium</taxon>
    </lineage>
</organism>
<feature type="domain" description="Cyclophilin-like" evidence="2">
    <location>
        <begin position="49"/>
        <end position="157"/>
    </location>
</feature>
<keyword evidence="1" id="KW-0732">Signal</keyword>
<dbReference type="Pfam" id="PF18050">
    <property type="entry name" value="Cyclophil_like2"/>
    <property type="match status" value="1"/>
</dbReference>
<comment type="caution">
    <text evidence="3">The sequence shown here is derived from an EMBL/GenBank/DDBJ whole genome shotgun (WGS) entry which is preliminary data.</text>
</comment>
<evidence type="ECO:0000259" key="2">
    <source>
        <dbReference type="Pfam" id="PF18050"/>
    </source>
</evidence>
<proteinExistence type="predicted"/>